<accession>A0A1J7IS74</accession>
<feature type="compositionally biased region" description="Polar residues" evidence="1">
    <location>
        <begin position="351"/>
        <end position="363"/>
    </location>
</feature>
<sequence length="391" mass="43049">MSHFDQLPHGRGAAGHPTRGLEPEHTYTRTRSGEVYDETLLDTFYPPKERTVTPHEPQKNLPDMDTPVLPEKSALRASRMFDMDSKFQGSIQSTELLQTTPHEVYLSSEEDASSSADEFDFSDYDYDSESEDPQSPRRTSHEDTARVVSVVFMGKPSIIDLPASRRSISPNSIEARRRASTVSSVSPSLHRSVTESAASSLHHQSPRKSSLVSSLLSRKKPPFLHIDPYANGSTYSLDTTPRQEGEEEAAPKTPRTPTAMLKNMSRTLSLVRKRSRPLLNTNIPMAPALEQPEEDHTEPPAPAPAPPARTQTEPLSGVRMSSLPSPRVTYQDIIKAAKKNSMMAPPPQPSPVSESHPGQSPISPTAPVTRRGILSGLSARRRSIKLTGRVI</sequence>
<keyword evidence="3" id="KW-1185">Reference proteome</keyword>
<dbReference type="OrthoDB" id="4838114at2759"/>
<evidence type="ECO:0000256" key="1">
    <source>
        <dbReference type="SAM" id="MobiDB-lite"/>
    </source>
</evidence>
<feature type="compositionally biased region" description="Low complexity" evidence="1">
    <location>
        <begin position="207"/>
        <end position="216"/>
    </location>
</feature>
<dbReference type="Proteomes" id="UP000182658">
    <property type="component" value="Unassembled WGS sequence"/>
</dbReference>
<feature type="compositionally biased region" description="Polar residues" evidence="1">
    <location>
        <begin position="231"/>
        <end position="242"/>
    </location>
</feature>
<protein>
    <submittedName>
        <fullName evidence="2">Uncharacterized protein</fullName>
    </submittedName>
</protein>
<proteinExistence type="predicted"/>
<organism evidence="2 3">
    <name type="scientific">Coniochaeta ligniaria NRRL 30616</name>
    <dbReference type="NCBI Taxonomy" id="1408157"/>
    <lineage>
        <taxon>Eukaryota</taxon>
        <taxon>Fungi</taxon>
        <taxon>Dikarya</taxon>
        <taxon>Ascomycota</taxon>
        <taxon>Pezizomycotina</taxon>
        <taxon>Sordariomycetes</taxon>
        <taxon>Sordariomycetidae</taxon>
        <taxon>Coniochaetales</taxon>
        <taxon>Coniochaetaceae</taxon>
        <taxon>Coniochaeta</taxon>
    </lineage>
</organism>
<feature type="region of interest" description="Disordered" evidence="1">
    <location>
        <begin position="290"/>
        <end position="391"/>
    </location>
</feature>
<feature type="compositionally biased region" description="Basic and acidic residues" evidence="1">
    <location>
        <begin position="19"/>
        <end position="34"/>
    </location>
</feature>
<dbReference type="EMBL" id="KV875097">
    <property type="protein sequence ID" value="OIW30334.1"/>
    <property type="molecule type" value="Genomic_DNA"/>
</dbReference>
<feature type="compositionally biased region" description="Low complexity" evidence="1">
    <location>
        <begin position="180"/>
        <end position="191"/>
    </location>
</feature>
<feature type="region of interest" description="Disordered" evidence="1">
    <location>
        <begin position="101"/>
        <end position="145"/>
    </location>
</feature>
<feature type="compositionally biased region" description="Acidic residues" evidence="1">
    <location>
        <begin position="108"/>
        <end position="132"/>
    </location>
</feature>
<dbReference type="InParanoid" id="A0A1J7IS74"/>
<feature type="region of interest" description="Disordered" evidence="1">
    <location>
        <begin position="172"/>
        <end position="258"/>
    </location>
</feature>
<gene>
    <name evidence="2" type="ORF">CONLIGDRAFT_681104</name>
</gene>
<feature type="compositionally biased region" description="Polar residues" evidence="1">
    <location>
        <begin position="194"/>
        <end position="203"/>
    </location>
</feature>
<dbReference type="AlphaFoldDB" id="A0A1J7IS74"/>
<feature type="compositionally biased region" description="Basic and acidic residues" evidence="1">
    <location>
        <begin position="47"/>
        <end position="58"/>
    </location>
</feature>
<name>A0A1J7IS74_9PEZI</name>
<feature type="region of interest" description="Disordered" evidence="1">
    <location>
        <begin position="1"/>
        <end position="68"/>
    </location>
</feature>
<evidence type="ECO:0000313" key="3">
    <source>
        <dbReference type="Proteomes" id="UP000182658"/>
    </source>
</evidence>
<evidence type="ECO:0000313" key="2">
    <source>
        <dbReference type="EMBL" id="OIW30334.1"/>
    </source>
</evidence>
<reference evidence="2 3" key="1">
    <citation type="submission" date="2016-10" db="EMBL/GenBank/DDBJ databases">
        <title>Draft genome sequence of Coniochaeta ligniaria NRRL30616, a lignocellulolytic fungus for bioabatement of inhibitors in plant biomass hydrolysates.</title>
        <authorList>
            <consortium name="DOE Joint Genome Institute"/>
            <person name="Jimenez D.J."/>
            <person name="Hector R.E."/>
            <person name="Riley R."/>
            <person name="Sun H."/>
            <person name="Grigoriev I.V."/>
            <person name="Van Elsas J.D."/>
            <person name="Nichols N.N."/>
        </authorList>
    </citation>
    <scope>NUCLEOTIDE SEQUENCE [LARGE SCALE GENOMIC DNA]</scope>
    <source>
        <strain evidence="2 3">NRRL 30616</strain>
    </source>
</reference>